<evidence type="ECO:0000256" key="11">
    <source>
        <dbReference type="ARBA" id="ARBA00023235"/>
    </source>
</evidence>
<dbReference type="RefSeq" id="WP_095620977.1">
    <property type="nucleotide sequence ID" value="NZ_NSKB01000004.1"/>
</dbReference>
<evidence type="ECO:0000256" key="19">
    <source>
        <dbReference type="PIRNR" id="PIRNR017184"/>
    </source>
</evidence>
<keyword evidence="7 17" id="KW-0067">ATP-binding</keyword>
<feature type="binding site" evidence="17">
    <location>
        <position position="368"/>
    </location>
    <ligand>
        <name>(6S)-NADPHX</name>
        <dbReference type="ChEBI" id="CHEBI:64076"/>
    </ligand>
</feature>
<comment type="function">
    <text evidence="14 19">Bifunctional enzyme that catalyzes the epimerization of the S- and R-forms of NAD(P)HX and the dehydration of the S-form of NAD(P)HX at the expense of ADP, which is converted to AMP. This allows the repair of both epimers of NAD(P)HX, a damaged form of NAD(P)H that is a result of enzymatic or heat-dependent hydration.</text>
</comment>
<organism evidence="22 23">
    <name type="scientific">Halomonas salipaludis</name>
    <dbReference type="NCBI Taxonomy" id="2032625"/>
    <lineage>
        <taxon>Bacteria</taxon>
        <taxon>Pseudomonadati</taxon>
        <taxon>Pseudomonadota</taxon>
        <taxon>Gammaproteobacteria</taxon>
        <taxon>Oceanospirillales</taxon>
        <taxon>Halomonadaceae</taxon>
        <taxon>Halomonas</taxon>
    </lineage>
</organism>
<dbReference type="GO" id="GO:0110051">
    <property type="term" value="P:metabolite repair"/>
    <property type="evidence" value="ECO:0007669"/>
    <property type="project" value="TreeGrafter"/>
</dbReference>
<feature type="binding site" evidence="17">
    <location>
        <position position="434"/>
    </location>
    <ligand>
        <name>(6S)-NADPHX</name>
        <dbReference type="ChEBI" id="CHEBI:64076"/>
    </ligand>
</feature>
<evidence type="ECO:0000256" key="12">
    <source>
        <dbReference type="ARBA" id="ARBA00023239"/>
    </source>
</evidence>
<feature type="domain" description="YjeF N-terminal" evidence="21">
    <location>
        <begin position="14"/>
        <end position="215"/>
    </location>
</feature>
<dbReference type="InterPro" id="IPR030677">
    <property type="entry name" value="Nnr"/>
</dbReference>
<dbReference type="CDD" id="cd01171">
    <property type="entry name" value="YXKO-related"/>
    <property type="match status" value="1"/>
</dbReference>
<evidence type="ECO:0000256" key="13">
    <source>
        <dbReference type="ARBA" id="ARBA00023268"/>
    </source>
</evidence>
<evidence type="ECO:0000256" key="16">
    <source>
        <dbReference type="ARBA" id="ARBA00049209"/>
    </source>
</evidence>
<evidence type="ECO:0000256" key="8">
    <source>
        <dbReference type="ARBA" id="ARBA00022857"/>
    </source>
</evidence>
<comment type="catalytic activity">
    <reaction evidence="1 18 19">
        <text>(6R)-NADHX = (6S)-NADHX</text>
        <dbReference type="Rhea" id="RHEA:32215"/>
        <dbReference type="ChEBI" id="CHEBI:64074"/>
        <dbReference type="ChEBI" id="CHEBI:64075"/>
        <dbReference type="EC" id="5.1.99.6"/>
    </reaction>
</comment>
<dbReference type="Proteomes" id="UP000217771">
    <property type="component" value="Unassembled WGS sequence"/>
</dbReference>
<dbReference type="HAMAP" id="MF_01966">
    <property type="entry name" value="NADHX_epimerase"/>
    <property type="match status" value="1"/>
</dbReference>
<comment type="cofactor">
    <cofactor evidence="17">
        <name>Mg(2+)</name>
        <dbReference type="ChEBI" id="CHEBI:18420"/>
    </cofactor>
</comment>
<evidence type="ECO:0000259" key="20">
    <source>
        <dbReference type="PROSITE" id="PS51383"/>
    </source>
</evidence>
<dbReference type="InterPro" id="IPR004443">
    <property type="entry name" value="YjeF_N_dom"/>
</dbReference>
<keyword evidence="9 18" id="KW-0630">Potassium</keyword>
<dbReference type="Pfam" id="PF01256">
    <property type="entry name" value="Carb_kinase"/>
    <property type="match status" value="1"/>
</dbReference>
<dbReference type="AlphaFoldDB" id="A0A2A2EVU1"/>
<comment type="caution">
    <text evidence="22">The sequence shown here is derived from an EMBL/GenBank/DDBJ whole genome shotgun (WGS) entry which is preliminary data.</text>
</comment>
<dbReference type="PANTHER" id="PTHR12592:SF0">
    <property type="entry name" value="ATP-DEPENDENT (S)-NAD(P)H-HYDRATE DEHYDRATASE"/>
    <property type="match status" value="1"/>
</dbReference>
<comment type="function">
    <text evidence="17">Catalyzes the dehydration of the S-form of NAD(P)HX at the expense of ADP, which is converted to AMP. Together with NAD(P)HX epimerase, which catalyzes the epimerization of the S- and R-forms, the enzyme allows the repair of both epimers of NAD(P)HX, a damaged form of NAD(P)H that is a result of enzymatic or heat-dependent hydration.</text>
</comment>
<proteinExistence type="inferred from homology"/>
<comment type="catalytic activity">
    <reaction evidence="15 17 19">
        <text>(6S)-NADHX + ADP = AMP + phosphate + NADH + H(+)</text>
        <dbReference type="Rhea" id="RHEA:32223"/>
        <dbReference type="ChEBI" id="CHEBI:15378"/>
        <dbReference type="ChEBI" id="CHEBI:43474"/>
        <dbReference type="ChEBI" id="CHEBI:57945"/>
        <dbReference type="ChEBI" id="CHEBI:64074"/>
        <dbReference type="ChEBI" id="CHEBI:456215"/>
        <dbReference type="ChEBI" id="CHEBI:456216"/>
        <dbReference type="EC" id="4.2.1.136"/>
    </reaction>
</comment>
<keyword evidence="6 17" id="KW-0547">Nucleotide-binding</keyword>
<dbReference type="SUPFAM" id="SSF53613">
    <property type="entry name" value="Ribokinase-like"/>
    <property type="match status" value="1"/>
</dbReference>
<comment type="subunit">
    <text evidence="17">Homotetramer.</text>
</comment>
<keyword evidence="8 17" id="KW-0521">NADP</keyword>
<dbReference type="EC" id="4.2.1.136" evidence="19"/>
<dbReference type="EC" id="5.1.99.6" evidence="19"/>
<evidence type="ECO:0000256" key="1">
    <source>
        <dbReference type="ARBA" id="ARBA00000013"/>
    </source>
</evidence>
<comment type="similarity">
    <text evidence="17">Belongs to the NnrD/CARKD family.</text>
</comment>
<comment type="function">
    <text evidence="18">Catalyzes the epimerization of the S- and R-forms of NAD(P)HX, a damaged form of NAD(P)H that is a result of enzymatic or heat-dependent hydration. This is a prerequisite for the S-specific NAD(P)H-hydrate dehydratase to allow the repair of both epimers of NAD(P)HX.</text>
</comment>
<feature type="domain" description="YjeF C-terminal" evidence="20">
    <location>
        <begin position="224"/>
        <end position="497"/>
    </location>
</feature>
<keyword evidence="11 18" id="KW-0413">Isomerase</keyword>
<dbReference type="GO" id="GO:0046872">
    <property type="term" value="F:metal ion binding"/>
    <property type="evidence" value="ECO:0007669"/>
    <property type="project" value="UniProtKB-UniRule"/>
</dbReference>
<evidence type="ECO:0000256" key="2">
    <source>
        <dbReference type="ARBA" id="ARBA00000909"/>
    </source>
</evidence>
<protein>
    <recommendedName>
        <fullName evidence="19">Bifunctional NAD(P)H-hydrate repair enzyme</fullName>
    </recommendedName>
    <alternativeName>
        <fullName evidence="19">Nicotinamide nucleotide repair protein</fullName>
    </alternativeName>
    <domain>
        <recommendedName>
            <fullName evidence="19">ADP-dependent (S)-NAD(P)H-hydrate dehydratase</fullName>
            <ecNumber evidence="19">4.2.1.136</ecNumber>
        </recommendedName>
        <alternativeName>
            <fullName evidence="19">ADP-dependent NAD(P)HX dehydratase</fullName>
        </alternativeName>
    </domain>
    <domain>
        <recommendedName>
            <fullName evidence="19">NAD(P)H-hydrate epimerase</fullName>
            <ecNumber evidence="19">5.1.99.6</ecNumber>
        </recommendedName>
    </domain>
</protein>
<evidence type="ECO:0000313" key="22">
    <source>
        <dbReference type="EMBL" id="PAU76584.1"/>
    </source>
</evidence>
<evidence type="ECO:0000256" key="4">
    <source>
        <dbReference type="ARBA" id="ARBA00009524"/>
    </source>
</evidence>
<keyword evidence="13" id="KW-0511">Multifunctional enzyme</keyword>
<evidence type="ECO:0000256" key="9">
    <source>
        <dbReference type="ARBA" id="ARBA00022958"/>
    </source>
</evidence>
<reference evidence="22 23" key="1">
    <citation type="submission" date="2017-08" db="EMBL/GenBank/DDBJ databases">
        <title>Halomonas alkalisoli sp. nov., isolated from saline alkaline soil.</title>
        <authorList>
            <person name="Wang D."/>
            <person name="Zhang G."/>
        </authorList>
    </citation>
    <scope>NUCLEOTIDE SEQUENCE [LARGE SCALE GENOMIC DNA]</scope>
    <source>
        <strain evidence="22 23">WRN001</strain>
    </source>
</reference>
<feature type="binding site" evidence="17">
    <location>
        <position position="433"/>
    </location>
    <ligand>
        <name>AMP</name>
        <dbReference type="ChEBI" id="CHEBI:456215"/>
    </ligand>
</feature>
<dbReference type="PROSITE" id="PS51385">
    <property type="entry name" value="YJEF_N"/>
    <property type="match status" value="1"/>
</dbReference>
<dbReference type="PANTHER" id="PTHR12592">
    <property type="entry name" value="ATP-DEPENDENT (S)-NAD(P)H-HYDRATE DEHYDRATASE FAMILY MEMBER"/>
    <property type="match status" value="1"/>
</dbReference>
<evidence type="ECO:0000256" key="17">
    <source>
        <dbReference type="HAMAP-Rule" id="MF_01965"/>
    </source>
</evidence>
<evidence type="ECO:0000256" key="18">
    <source>
        <dbReference type="HAMAP-Rule" id="MF_01966"/>
    </source>
</evidence>
<evidence type="ECO:0000259" key="21">
    <source>
        <dbReference type="PROSITE" id="PS51385"/>
    </source>
</evidence>
<dbReference type="GO" id="GO:0046496">
    <property type="term" value="P:nicotinamide nucleotide metabolic process"/>
    <property type="evidence" value="ECO:0007669"/>
    <property type="project" value="UniProtKB-UniRule"/>
</dbReference>
<comment type="caution">
    <text evidence="18">Lacks conserved residue(s) required for the propagation of feature annotation.</text>
</comment>
<keyword evidence="23" id="KW-1185">Reference proteome</keyword>
<gene>
    <name evidence="17" type="primary">nnrD</name>
    <name evidence="18" type="synonym">nnrE</name>
    <name evidence="22" type="ORF">CK498_11330</name>
</gene>
<dbReference type="Gene3D" id="3.40.1190.20">
    <property type="match status" value="1"/>
</dbReference>
<dbReference type="OrthoDB" id="9806925at2"/>
<dbReference type="Gene3D" id="3.40.50.10260">
    <property type="entry name" value="YjeF N-terminal domain"/>
    <property type="match status" value="1"/>
</dbReference>
<dbReference type="Pfam" id="PF03853">
    <property type="entry name" value="YjeF_N"/>
    <property type="match status" value="1"/>
</dbReference>
<sequence length="506" mass="51532">MQQALRPLYRAEQVRELDRRTIAAGIDGFSLMQQAASAAFDALRQRWPQARRLSVVCGAGNNAGDGYVLAALAVCDGFDVQLIALRDPDSLEGDAGRAVAMARRVGLKPQAWSADMSIMGEVVVDALLGTGLSGEVREPFAAAIAAINASELPVLAVDIPSGLSADSGAVLGCAVEATLTTTFIADKLGLHTGAAVAHVGEHRLLTLGVDAAQHGDLAAAAWLLDDAPDPLLAPRRRDSHKGDHGHLLVLGGAPGFGGAALLASEVAARLGAGRVSLATAPEHVTASLVRCPEVMVHGLRGPADLASLLDGADAIVVGPGLGQGAWGQGMWQAALAAGKPLVVDADALNLLAGMASPPRRDDWILTPHPGEAARLLGCSSREVQHDRPGAVAALARRYGGQWVLKGAGTLVGDEADLAVCSFGNPGMASGGMGDALSGMLGALVAQFGRGGGVLGKIARSGVVLHARAADLAAADAGERGLLAGDLASYARRLANPRTSDVRDTAR</sequence>
<evidence type="ECO:0000256" key="3">
    <source>
        <dbReference type="ARBA" id="ARBA00006001"/>
    </source>
</evidence>
<evidence type="ECO:0000256" key="7">
    <source>
        <dbReference type="ARBA" id="ARBA00022840"/>
    </source>
</evidence>
<evidence type="ECO:0000256" key="5">
    <source>
        <dbReference type="ARBA" id="ARBA00022723"/>
    </source>
</evidence>
<feature type="binding site" evidence="18">
    <location>
        <position position="62"/>
    </location>
    <ligand>
        <name>K(+)</name>
        <dbReference type="ChEBI" id="CHEBI:29103"/>
    </ligand>
</feature>
<comment type="catalytic activity">
    <reaction evidence="16 17 19">
        <text>(6S)-NADPHX + ADP = AMP + phosphate + NADPH + H(+)</text>
        <dbReference type="Rhea" id="RHEA:32235"/>
        <dbReference type="ChEBI" id="CHEBI:15378"/>
        <dbReference type="ChEBI" id="CHEBI:43474"/>
        <dbReference type="ChEBI" id="CHEBI:57783"/>
        <dbReference type="ChEBI" id="CHEBI:64076"/>
        <dbReference type="ChEBI" id="CHEBI:456215"/>
        <dbReference type="ChEBI" id="CHEBI:456216"/>
        <dbReference type="EC" id="4.2.1.136"/>
    </reaction>
</comment>
<dbReference type="GO" id="GO:0005524">
    <property type="term" value="F:ATP binding"/>
    <property type="evidence" value="ECO:0007669"/>
    <property type="project" value="UniProtKB-UniRule"/>
</dbReference>
<evidence type="ECO:0000313" key="23">
    <source>
        <dbReference type="Proteomes" id="UP000217771"/>
    </source>
</evidence>
<keyword evidence="5 18" id="KW-0479">Metal-binding</keyword>
<dbReference type="NCBIfam" id="TIGR00196">
    <property type="entry name" value="yjeF_cterm"/>
    <property type="match status" value="1"/>
</dbReference>
<comment type="cofactor">
    <cofactor evidence="18 19">
        <name>K(+)</name>
        <dbReference type="ChEBI" id="CHEBI:29103"/>
    </cofactor>
    <text evidence="18 19">Binds 1 potassium ion per subunit.</text>
</comment>
<evidence type="ECO:0000256" key="14">
    <source>
        <dbReference type="ARBA" id="ARBA00025153"/>
    </source>
</evidence>
<dbReference type="PIRSF" id="PIRSF017184">
    <property type="entry name" value="Nnr"/>
    <property type="match status" value="1"/>
</dbReference>
<feature type="binding site" evidence="18">
    <location>
        <position position="161"/>
    </location>
    <ligand>
        <name>K(+)</name>
        <dbReference type="ChEBI" id="CHEBI:29103"/>
    </ligand>
</feature>
<dbReference type="HAMAP" id="MF_01965">
    <property type="entry name" value="NADHX_dehydratase"/>
    <property type="match status" value="1"/>
</dbReference>
<keyword evidence="12 17" id="KW-0456">Lyase</keyword>
<feature type="binding site" evidence="17">
    <location>
        <position position="259"/>
    </location>
    <ligand>
        <name>(6S)-NADPHX</name>
        <dbReference type="ChEBI" id="CHEBI:64076"/>
    </ligand>
</feature>
<feature type="binding site" evidence="18">
    <location>
        <begin position="129"/>
        <end position="135"/>
    </location>
    <ligand>
        <name>(6S)-NADPHX</name>
        <dbReference type="ChEBI" id="CHEBI:64076"/>
    </ligand>
</feature>
<comment type="catalytic activity">
    <reaction evidence="2 18 19">
        <text>(6R)-NADPHX = (6S)-NADPHX</text>
        <dbReference type="Rhea" id="RHEA:32227"/>
        <dbReference type="ChEBI" id="CHEBI:64076"/>
        <dbReference type="ChEBI" id="CHEBI:64077"/>
        <dbReference type="EC" id="5.1.99.6"/>
    </reaction>
</comment>
<comment type="similarity">
    <text evidence="18">Belongs to the NnrE/AIBP family.</text>
</comment>
<dbReference type="PROSITE" id="PS51383">
    <property type="entry name" value="YJEF_C_3"/>
    <property type="match status" value="1"/>
</dbReference>
<evidence type="ECO:0000256" key="10">
    <source>
        <dbReference type="ARBA" id="ARBA00023027"/>
    </source>
</evidence>
<dbReference type="GO" id="GO:0052855">
    <property type="term" value="F:ADP-dependent NAD(P)H-hydrate dehydratase activity"/>
    <property type="evidence" value="ECO:0007669"/>
    <property type="project" value="UniProtKB-UniRule"/>
</dbReference>
<accession>A0A2A2EVU1</accession>
<evidence type="ECO:0000256" key="6">
    <source>
        <dbReference type="ARBA" id="ARBA00022741"/>
    </source>
</evidence>
<dbReference type="InterPro" id="IPR000631">
    <property type="entry name" value="CARKD"/>
</dbReference>
<feature type="binding site" evidence="17">
    <location>
        <position position="320"/>
    </location>
    <ligand>
        <name>(6S)-NADPHX</name>
        <dbReference type="ChEBI" id="CHEBI:64076"/>
    </ligand>
</feature>
<feature type="binding site" evidence="18">
    <location>
        <position position="158"/>
    </location>
    <ligand>
        <name>(6S)-NADPHX</name>
        <dbReference type="ChEBI" id="CHEBI:64076"/>
    </ligand>
</feature>
<evidence type="ECO:0000256" key="15">
    <source>
        <dbReference type="ARBA" id="ARBA00048238"/>
    </source>
</evidence>
<name>A0A2A2EVU1_9GAMM</name>
<dbReference type="InterPro" id="IPR029056">
    <property type="entry name" value="Ribokinase-like"/>
</dbReference>
<dbReference type="SUPFAM" id="SSF64153">
    <property type="entry name" value="YjeF N-terminal domain-like"/>
    <property type="match status" value="1"/>
</dbReference>
<dbReference type="GO" id="GO:0052856">
    <property type="term" value="F:NAD(P)HX epimerase activity"/>
    <property type="evidence" value="ECO:0007669"/>
    <property type="project" value="UniProtKB-UniRule"/>
</dbReference>
<comment type="similarity">
    <text evidence="3 19">In the N-terminal section; belongs to the NnrE/AIBP family.</text>
</comment>
<feature type="binding site" evidence="18">
    <location>
        <position position="125"/>
    </location>
    <ligand>
        <name>K(+)</name>
        <dbReference type="ChEBI" id="CHEBI:29103"/>
    </ligand>
</feature>
<dbReference type="NCBIfam" id="TIGR00197">
    <property type="entry name" value="yjeF_nterm"/>
    <property type="match status" value="1"/>
</dbReference>
<comment type="similarity">
    <text evidence="4 19">In the C-terminal section; belongs to the NnrD/CARKD family.</text>
</comment>
<feature type="binding site" evidence="17">
    <location>
        <begin position="405"/>
        <end position="409"/>
    </location>
    <ligand>
        <name>AMP</name>
        <dbReference type="ChEBI" id="CHEBI:456215"/>
    </ligand>
</feature>
<keyword evidence="10 17" id="KW-0520">NAD</keyword>
<dbReference type="InterPro" id="IPR036652">
    <property type="entry name" value="YjeF_N_dom_sf"/>
</dbReference>
<dbReference type="EMBL" id="NSKB01000004">
    <property type="protein sequence ID" value="PAU76584.1"/>
    <property type="molecule type" value="Genomic_DNA"/>
</dbReference>